<evidence type="ECO:0000313" key="2">
    <source>
        <dbReference type="EMBL" id="KAK5985375.1"/>
    </source>
</evidence>
<keyword evidence="3" id="KW-1185">Reference proteome</keyword>
<dbReference type="EMBL" id="WIXE01001816">
    <property type="protein sequence ID" value="KAK5985375.1"/>
    <property type="molecule type" value="Genomic_DNA"/>
</dbReference>
<organism evidence="2 3">
    <name type="scientific">Trichostrongylus colubriformis</name>
    <name type="common">Black scour worm</name>
    <dbReference type="NCBI Taxonomy" id="6319"/>
    <lineage>
        <taxon>Eukaryota</taxon>
        <taxon>Metazoa</taxon>
        <taxon>Ecdysozoa</taxon>
        <taxon>Nematoda</taxon>
        <taxon>Chromadorea</taxon>
        <taxon>Rhabditida</taxon>
        <taxon>Rhabditina</taxon>
        <taxon>Rhabditomorpha</taxon>
        <taxon>Strongyloidea</taxon>
        <taxon>Trichostrongylidae</taxon>
        <taxon>Trichostrongylus</taxon>
    </lineage>
</organism>
<feature type="region of interest" description="Disordered" evidence="1">
    <location>
        <begin position="36"/>
        <end position="59"/>
    </location>
</feature>
<feature type="region of interest" description="Disordered" evidence="1">
    <location>
        <begin position="323"/>
        <end position="355"/>
    </location>
</feature>
<protein>
    <submittedName>
        <fullName evidence="2">Uncharacterized protein</fullName>
    </submittedName>
</protein>
<sequence>MITQYHSHIVSGYQGNATQPPIRVDETQRIDIQRHAQKATTTEIEDDDKPSFNGGDIKDSEAPIVLAGSDQCQEHDGTDTDFFNALSAPPEDYKRFIDPNYNYLDPDWMVHCEEILKRSRVFNERLRKQYGIVPEKYPVDTDTRPKFLRTPQQDSDAVSKASGGRSATVRDGRLRPPFTPYPGKTDKATRDLARMIVANLARPGVGDDKKFRVTSTISPIAGLGRPFNPIRLTRSEPTVTRASTIISRSELVATKAASATSCLASNLISLTHTASTTSIAQRNARSSSAHSRLTPQRRIATGSPTISDVVRFRNRIEVLSDFLRNPRHKPPRPIVRSNSDASTQQPDGGSTSSGQ</sequence>
<feature type="compositionally biased region" description="Polar residues" evidence="1">
    <location>
        <begin position="336"/>
        <end position="355"/>
    </location>
</feature>
<feature type="compositionally biased region" description="Polar residues" evidence="1">
    <location>
        <begin position="279"/>
        <end position="294"/>
    </location>
</feature>
<dbReference type="Proteomes" id="UP001331761">
    <property type="component" value="Unassembled WGS sequence"/>
</dbReference>
<reference evidence="2 3" key="1">
    <citation type="submission" date="2019-10" db="EMBL/GenBank/DDBJ databases">
        <title>Assembly and Annotation for the nematode Trichostrongylus colubriformis.</title>
        <authorList>
            <person name="Martin J."/>
        </authorList>
    </citation>
    <scope>NUCLEOTIDE SEQUENCE [LARGE SCALE GENOMIC DNA]</scope>
    <source>
        <strain evidence="2">G859</strain>
        <tissue evidence="2">Whole worm</tissue>
    </source>
</reference>
<proteinExistence type="predicted"/>
<feature type="region of interest" description="Disordered" evidence="1">
    <location>
        <begin position="279"/>
        <end position="301"/>
    </location>
</feature>
<comment type="caution">
    <text evidence="2">The sequence shown here is derived from an EMBL/GenBank/DDBJ whole genome shotgun (WGS) entry which is preliminary data.</text>
</comment>
<dbReference type="AlphaFoldDB" id="A0AAN8G7M5"/>
<accession>A0AAN8G7M5</accession>
<name>A0AAN8G7M5_TRICO</name>
<feature type="region of interest" description="Disordered" evidence="1">
    <location>
        <begin position="141"/>
        <end position="186"/>
    </location>
</feature>
<evidence type="ECO:0000256" key="1">
    <source>
        <dbReference type="SAM" id="MobiDB-lite"/>
    </source>
</evidence>
<gene>
    <name evidence="2" type="ORF">GCK32_002617</name>
</gene>
<evidence type="ECO:0000313" key="3">
    <source>
        <dbReference type="Proteomes" id="UP001331761"/>
    </source>
</evidence>